<comment type="caution">
    <text evidence="1">The sequence shown here is derived from an EMBL/GenBank/DDBJ whole genome shotgun (WGS) entry which is preliminary data.</text>
</comment>
<accession>A0ACC2C3W9</accession>
<name>A0ACC2C3W9_DIPCM</name>
<organism evidence="1 2">
    <name type="scientific">Diphasiastrum complanatum</name>
    <name type="common">Issler's clubmoss</name>
    <name type="synonym">Lycopodium complanatum</name>
    <dbReference type="NCBI Taxonomy" id="34168"/>
    <lineage>
        <taxon>Eukaryota</taxon>
        <taxon>Viridiplantae</taxon>
        <taxon>Streptophyta</taxon>
        <taxon>Embryophyta</taxon>
        <taxon>Tracheophyta</taxon>
        <taxon>Lycopodiopsida</taxon>
        <taxon>Lycopodiales</taxon>
        <taxon>Lycopodiaceae</taxon>
        <taxon>Lycopodioideae</taxon>
        <taxon>Diphasiastrum</taxon>
    </lineage>
</organism>
<evidence type="ECO:0000313" key="2">
    <source>
        <dbReference type="Proteomes" id="UP001162992"/>
    </source>
</evidence>
<reference evidence="2" key="1">
    <citation type="journal article" date="2024" name="Proc. Natl. Acad. Sci. U.S.A.">
        <title>Extraordinary preservation of gene collinearity over three hundred million years revealed in homosporous lycophytes.</title>
        <authorList>
            <person name="Li C."/>
            <person name="Wickell D."/>
            <person name="Kuo L.Y."/>
            <person name="Chen X."/>
            <person name="Nie B."/>
            <person name="Liao X."/>
            <person name="Peng D."/>
            <person name="Ji J."/>
            <person name="Jenkins J."/>
            <person name="Williams M."/>
            <person name="Shu S."/>
            <person name="Plott C."/>
            <person name="Barry K."/>
            <person name="Rajasekar S."/>
            <person name="Grimwood J."/>
            <person name="Han X."/>
            <person name="Sun S."/>
            <person name="Hou Z."/>
            <person name="He W."/>
            <person name="Dai G."/>
            <person name="Sun C."/>
            <person name="Schmutz J."/>
            <person name="Leebens-Mack J.H."/>
            <person name="Li F.W."/>
            <person name="Wang L."/>
        </authorList>
    </citation>
    <scope>NUCLEOTIDE SEQUENCE [LARGE SCALE GENOMIC DNA]</scope>
    <source>
        <strain evidence="2">cv. PW_Plant_1</strain>
    </source>
</reference>
<sequence>MINGCFKALKEKPRHYIGARQRPWGKFAAEIRDSKRQGARVWLGTFDTAEQAALAYDQAAHNMREARALLNFSLRVVSGSDPPAASDPSQSSATCLNSETGSPDEAEESFGFSTPESHPHLDQLSYTNFF</sequence>
<proteinExistence type="predicted"/>
<gene>
    <name evidence="1" type="ORF">O6H91_12G077200</name>
</gene>
<dbReference type="EMBL" id="CM055103">
    <property type="protein sequence ID" value="KAJ7536675.1"/>
    <property type="molecule type" value="Genomic_DNA"/>
</dbReference>
<dbReference type="Proteomes" id="UP001162992">
    <property type="component" value="Chromosome 12"/>
</dbReference>
<evidence type="ECO:0000313" key="1">
    <source>
        <dbReference type="EMBL" id="KAJ7536675.1"/>
    </source>
</evidence>
<protein>
    <submittedName>
        <fullName evidence="1">Uncharacterized protein</fullName>
    </submittedName>
</protein>
<keyword evidence="2" id="KW-1185">Reference proteome</keyword>